<sequence length="250" mass="28041">MTSLQPRASTRISIQWEGEPATEATDTLVLTYPGLYLDLRVYREGHPSEGSIQWAQAGIVDEAEEDTDGLPSLTFVPTISSVAPPPLDVKVLPDQGTFKTMPNGDVEEYGTMFNPDTGRNQGYIEVWRRLSLQSPSSTNKYSKDDTTSLLLEQTPSSHWPRAQSFLGHIGQYGLGISRVKDTVDSDPRFLAWREVFDFEKAVWERTHTVGDREEVDLYLPSLNSVPQREDLPRGGETVSVANGDWILKRR</sequence>
<evidence type="ECO:0000313" key="2">
    <source>
        <dbReference type="Proteomes" id="UP001243375"/>
    </source>
</evidence>
<reference evidence="1" key="1">
    <citation type="submission" date="2023-04" db="EMBL/GenBank/DDBJ databases">
        <title>Draft Genome sequencing of Naganishia species isolated from polar environments using Oxford Nanopore Technology.</title>
        <authorList>
            <person name="Leo P."/>
            <person name="Venkateswaran K."/>
        </authorList>
    </citation>
    <scope>NUCLEOTIDE SEQUENCE</scope>
    <source>
        <strain evidence="1">MNA-CCFEE 5425</strain>
    </source>
</reference>
<dbReference type="EMBL" id="JASBWU010000011">
    <property type="protein sequence ID" value="KAJ9118129.1"/>
    <property type="molecule type" value="Genomic_DNA"/>
</dbReference>
<gene>
    <name evidence="1" type="ORF">QFC22_004031</name>
</gene>
<protein>
    <submittedName>
        <fullName evidence="1">Uncharacterized protein</fullName>
    </submittedName>
</protein>
<comment type="caution">
    <text evidence="1">The sequence shown here is derived from an EMBL/GenBank/DDBJ whole genome shotgun (WGS) entry which is preliminary data.</text>
</comment>
<evidence type="ECO:0000313" key="1">
    <source>
        <dbReference type="EMBL" id="KAJ9118129.1"/>
    </source>
</evidence>
<accession>A0ACC2X3Y5</accession>
<organism evidence="1 2">
    <name type="scientific">Naganishia vaughanmartiniae</name>
    <dbReference type="NCBI Taxonomy" id="1424756"/>
    <lineage>
        <taxon>Eukaryota</taxon>
        <taxon>Fungi</taxon>
        <taxon>Dikarya</taxon>
        <taxon>Basidiomycota</taxon>
        <taxon>Agaricomycotina</taxon>
        <taxon>Tremellomycetes</taxon>
        <taxon>Filobasidiales</taxon>
        <taxon>Filobasidiaceae</taxon>
        <taxon>Naganishia</taxon>
    </lineage>
</organism>
<dbReference type="Proteomes" id="UP001243375">
    <property type="component" value="Unassembled WGS sequence"/>
</dbReference>
<name>A0ACC2X3Y5_9TREE</name>
<proteinExistence type="predicted"/>
<keyword evidence="2" id="KW-1185">Reference proteome</keyword>